<dbReference type="PANTHER" id="PTHR42957:SF1">
    <property type="entry name" value="HELICASE MJ1565-RELATED"/>
    <property type="match status" value="1"/>
</dbReference>
<dbReference type="InterPro" id="IPR027417">
    <property type="entry name" value="P-loop_NTPase"/>
</dbReference>
<dbReference type="SUPFAM" id="SSF52540">
    <property type="entry name" value="P-loop containing nucleoside triphosphate hydrolases"/>
    <property type="match status" value="1"/>
</dbReference>
<keyword evidence="1" id="KW-0175">Coiled coil</keyword>
<dbReference type="Pfam" id="PF01935">
    <property type="entry name" value="DUF87"/>
    <property type="match status" value="1"/>
</dbReference>
<organism evidence="3 4">
    <name type="scientific">Brevundimonas vesicularis</name>
    <name type="common">Pseudomonas vesicularis</name>
    <dbReference type="NCBI Taxonomy" id="41276"/>
    <lineage>
        <taxon>Bacteria</taxon>
        <taxon>Pseudomonadati</taxon>
        <taxon>Pseudomonadota</taxon>
        <taxon>Alphaproteobacteria</taxon>
        <taxon>Caulobacterales</taxon>
        <taxon>Caulobacteraceae</taxon>
        <taxon>Brevundimonas</taxon>
    </lineage>
</organism>
<reference evidence="4" key="1">
    <citation type="submission" date="2017-06" db="EMBL/GenBank/DDBJ databases">
        <title>FDA dAtabase for Regulatory Grade micrObial Sequences (FDA-ARGOS): Supporting development and validation of Infectious Disease Dx tests.</title>
        <authorList>
            <person name="Minogue T."/>
            <person name="Wolcott M."/>
            <person name="Wasieloski L."/>
            <person name="Aguilar W."/>
            <person name="Moore D."/>
            <person name="Tallon L."/>
            <person name="Sadzewicz L."/>
            <person name="Sengamalay N."/>
            <person name="Ott S."/>
            <person name="Godinez A."/>
            <person name="Nagaraj S."/>
            <person name="Nadendla S."/>
            <person name="Geyer C."/>
            <person name="Sichtig H."/>
        </authorList>
    </citation>
    <scope>NUCLEOTIDE SEQUENCE [LARGE SCALE GENOMIC DNA]</scope>
    <source>
        <strain evidence="4">FDAARGOS_289</strain>
    </source>
</reference>
<feature type="domain" description="Helicase HerA central" evidence="2">
    <location>
        <begin position="172"/>
        <end position="289"/>
    </location>
</feature>
<gene>
    <name evidence="3" type="ORF">CEP68_15615</name>
</gene>
<dbReference type="Gene3D" id="3.40.50.300">
    <property type="entry name" value="P-loop containing nucleotide triphosphate hydrolases"/>
    <property type="match status" value="2"/>
</dbReference>
<dbReference type="InterPro" id="IPR008571">
    <property type="entry name" value="HerA-like"/>
</dbReference>
<name>A0A1Z3UBV5_BREVE</name>
<protein>
    <submittedName>
        <fullName evidence="3">DUF87 domain-containing protein</fullName>
    </submittedName>
</protein>
<dbReference type="EMBL" id="CP022048">
    <property type="protein sequence ID" value="ASE40799.1"/>
    <property type="molecule type" value="Genomic_DNA"/>
</dbReference>
<evidence type="ECO:0000313" key="4">
    <source>
        <dbReference type="Proteomes" id="UP000197050"/>
    </source>
</evidence>
<dbReference type="Proteomes" id="UP000197050">
    <property type="component" value="Chromosome"/>
</dbReference>
<dbReference type="InterPro" id="IPR002789">
    <property type="entry name" value="HerA_central"/>
</dbReference>
<dbReference type="AlphaFoldDB" id="A0A1Z3UBV5"/>
<dbReference type="PANTHER" id="PTHR42957">
    <property type="entry name" value="HELICASE MJ1565-RELATED"/>
    <property type="match status" value="1"/>
</dbReference>
<sequence>MENPRVIGHIVAVQGFRVKVELLPETHSAMRATLDGVQVAVAINAYLTFSLGAGQTVIGIITDLEARESYDPSSGDDLTLELVKPRRLASIQLLGTINRADQKWTFSAGITILPTLDTPAEISPPHILKAVFETPPRRNRPEDYEGQNDDFDCNLTLGCPTGQPHNVVRASYNDVFSRPLAIVGNTGSGKSYSVSSLIQKAMAALDERGNEPHIFLLDINGEYGKAFGGGELAERRPDHVYLNGDPFALPIWLFNAAEVCAWLSASEQTQEPVLKDWWALAKAKSTNKALTADANSLRLALAKAEAIIEVLNTNGRPKKKPAVTEHTIMESYLGARELPGRQRLTAALAGHRGQLNAAQVDFNSPLNEAEIRAAAEELSASIKQVLAGELAVATVSATTADSPLYIPRSKFQDPSLLDAAMAPEEASRIEAHLTTLKLRLQTRLDDPRWRAFLNYDDEVTKVASLEDWLRRFGLGAQKGPRVAVLDLSMLSHEVLPYACTVIGRVLLEIRENLPAKARYKHPWVLVLEEAHNYTRPPRSDEAKGQTLSRLAFERIAKEGRKFGLSLIVASQRPSEISQTIISQCANFISHRLQNPDDIEHFRRIIPMQARRLLDQVTILDSGEAIVFGSAFHIPTRVQFTRPEPGPWSTTAAPYHEWRTDDSAFPLDTVIDAWGLRVQAPGQQARAAAAVIDDALRAAAEMPSTEELNDDIPF</sequence>
<evidence type="ECO:0000259" key="2">
    <source>
        <dbReference type="Pfam" id="PF01935"/>
    </source>
</evidence>
<accession>A0A1Z3UBV5</accession>
<evidence type="ECO:0000256" key="1">
    <source>
        <dbReference type="SAM" id="Coils"/>
    </source>
</evidence>
<feature type="coiled-coil region" evidence="1">
    <location>
        <begin position="287"/>
        <end position="314"/>
    </location>
</feature>
<dbReference type="KEGG" id="bvc:CEP68_15615"/>
<proteinExistence type="predicted"/>
<evidence type="ECO:0000313" key="3">
    <source>
        <dbReference type="EMBL" id="ASE40799.1"/>
    </source>
</evidence>